<dbReference type="EMBL" id="JABSTQ010009298">
    <property type="protein sequence ID" value="KAG0430710.1"/>
    <property type="molecule type" value="Genomic_DNA"/>
</dbReference>
<sequence>MKAALAVGQPKDLPAVLNLPQPYGCIPCRKHLLQAPEERRSDRQGPEPSPLHGQRSFLRELFSSKPAMRVQAWTGADGDYASPAKRPRKHHHRAKVSFCAETSGRPRFDKSSLRLKSRSTSDLAADMAAALKPALLLTSALGSSTVPGRRRQSLGGDRHLETTVPETVTHSHSLPELLVPDTMPPVPLDPGPPDKPVCTRVPPTTTSAEPTTVIAPTRRRSSQLDASVDPMTPSALVKDSLKPPSILGQARLRERSRTTTTLGAVTKPDGTTKDVAMARRRRPQRRRQPGLPPLADPEHPKLPDIQPPTTLRRKPRLRVRVSVPEESDASDGSEFKPGPETSEAPLLPPGSAPEPAPDVSPSSPPPVEPPDKGKRTRSRPKETTEKTEGALSRVQKMSGEDKDKLGFHKDKHKADDSDDNEPKVKKEPEKKTTTKDPSQTGKEPKSETSEKVESDEGKDDVEFVVFIQEKAPDRPKQLIIVPGPPQRAGSVDSLLGDSRPSRAKRRASLDSGVQADDDPAHASERKERTTQALGEPGETSLPASLPTFLRSKTKDDDDVGRGRQQRRASSIIRARSPSSSSRESRDSQECLALLGAAAAPVHRRVPSDVLMRWQNVFSREPGESLERPKPRVYVPEEAGPSTARGLEMSTLPIAGRVKQLSQEFSYQTSSSARSVVTVRSSTASVARAESKAEAFVAKEKRKR</sequence>
<reference evidence="1 2" key="1">
    <citation type="journal article" date="2020" name="Cell">
        <title>Large-Scale Comparative Analyses of Tick Genomes Elucidate Their Genetic Diversity and Vector Capacities.</title>
        <authorList>
            <consortium name="Tick Genome and Microbiome Consortium (TIGMIC)"/>
            <person name="Jia N."/>
            <person name="Wang J."/>
            <person name="Shi W."/>
            <person name="Du L."/>
            <person name="Sun Y."/>
            <person name="Zhan W."/>
            <person name="Jiang J.F."/>
            <person name="Wang Q."/>
            <person name="Zhang B."/>
            <person name="Ji P."/>
            <person name="Bell-Sakyi L."/>
            <person name="Cui X.M."/>
            <person name="Yuan T.T."/>
            <person name="Jiang B.G."/>
            <person name="Yang W.F."/>
            <person name="Lam T.T."/>
            <person name="Chang Q.C."/>
            <person name="Ding S.J."/>
            <person name="Wang X.J."/>
            <person name="Zhu J.G."/>
            <person name="Ruan X.D."/>
            <person name="Zhao L."/>
            <person name="Wei J.T."/>
            <person name="Ye R.Z."/>
            <person name="Que T.C."/>
            <person name="Du C.H."/>
            <person name="Zhou Y.H."/>
            <person name="Cheng J.X."/>
            <person name="Dai P.F."/>
            <person name="Guo W.B."/>
            <person name="Han X.H."/>
            <person name="Huang E.J."/>
            <person name="Li L.F."/>
            <person name="Wei W."/>
            <person name="Gao Y.C."/>
            <person name="Liu J.Z."/>
            <person name="Shao H.Z."/>
            <person name="Wang X."/>
            <person name="Wang C.C."/>
            <person name="Yang T.C."/>
            <person name="Huo Q.B."/>
            <person name="Li W."/>
            <person name="Chen H.Y."/>
            <person name="Chen S.E."/>
            <person name="Zhou L.G."/>
            <person name="Ni X.B."/>
            <person name="Tian J.H."/>
            <person name="Sheng Y."/>
            <person name="Liu T."/>
            <person name="Pan Y.S."/>
            <person name="Xia L.Y."/>
            <person name="Li J."/>
            <person name="Zhao F."/>
            <person name="Cao W.C."/>
        </authorList>
    </citation>
    <scope>NUCLEOTIDE SEQUENCE [LARGE SCALE GENOMIC DNA]</scope>
    <source>
        <strain evidence="1">Iper-2018</strain>
    </source>
</reference>
<evidence type="ECO:0000313" key="1">
    <source>
        <dbReference type="EMBL" id="KAG0430710.1"/>
    </source>
</evidence>
<name>A0AC60Q9N9_IXOPE</name>
<comment type="caution">
    <text evidence="1">The sequence shown here is derived from an EMBL/GenBank/DDBJ whole genome shotgun (WGS) entry which is preliminary data.</text>
</comment>
<accession>A0AC60Q9N9</accession>
<evidence type="ECO:0000313" key="2">
    <source>
        <dbReference type="Proteomes" id="UP000805193"/>
    </source>
</evidence>
<keyword evidence="2" id="KW-1185">Reference proteome</keyword>
<organism evidence="1 2">
    <name type="scientific">Ixodes persulcatus</name>
    <name type="common">Taiga tick</name>
    <dbReference type="NCBI Taxonomy" id="34615"/>
    <lineage>
        <taxon>Eukaryota</taxon>
        <taxon>Metazoa</taxon>
        <taxon>Ecdysozoa</taxon>
        <taxon>Arthropoda</taxon>
        <taxon>Chelicerata</taxon>
        <taxon>Arachnida</taxon>
        <taxon>Acari</taxon>
        <taxon>Parasitiformes</taxon>
        <taxon>Ixodida</taxon>
        <taxon>Ixodoidea</taxon>
        <taxon>Ixodidae</taxon>
        <taxon>Ixodinae</taxon>
        <taxon>Ixodes</taxon>
    </lineage>
</organism>
<proteinExistence type="predicted"/>
<dbReference type="Proteomes" id="UP000805193">
    <property type="component" value="Unassembled WGS sequence"/>
</dbReference>
<protein>
    <submittedName>
        <fullName evidence="1">Uncharacterized protein</fullName>
    </submittedName>
</protein>
<gene>
    <name evidence="1" type="ORF">HPB47_022448</name>
</gene>